<dbReference type="EMBL" id="JXMS01000002">
    <property type="protein sequence ID" value="OBQ56839.1"/>
    <property type="molecule type" value="Genomic_DNA"/>
</dbReference>
<reference evidence="2 3" key="1">
    <citation type="submission" date="2015-01" db="EMBL/GenBank/DDBJ databases">
        <title>Desulfovibrio sp. JC271 draft genome sequence.</title>
        <authorList>
            <person name="Shivani Y."/>
            <person name="Subhash Y."/>
            <person name="Sasikala C."/>
            <person name="Ramana C.V."/>
        </authorList>
    </citation>
    <scope>NUCLEOTIDE SEQUENCE [LARGE SCALE GENOMIC DNA]</scope>
    <source>
        <strain evidence="2 3">JC271</strain>
    </source>
</reference>
<dbReference type="RefSeq" id="WP_066851986.1">
    <property type="nucleotide sequence ID" value="NZ_JXMS01000002.1"/>
</dbReference>
<feature type="domain" description="HD/PDEase" evidence="1">
    <location>
        <begin position="230"/>
        <end position="336"/>
    </location>
</feature>
<dbReference type="SUPFAM" id="SSF53448">
    <property type="entry name" value="Nucleotide-diphospho-sugar transferases"/>
    <property type="match status" value="1"/>
</dbReference>
<dbReference type="OrthoDB" id="9779263at2"/>
<dbReference type="PANTHER" id="PTHR43777:SF1">
    <property type="entry name" value="MOLYBDENUM COFACTOR CYTIDYLYLTRANSFERASE"/>
    <property type="match status" value="1"/>
</dbReference>
<keyword evidence="3" id="KW-1185">Reference proteome</keyword>
<dbReference type="InterPro" id="IPR029044">
    <property type="entry name" value="Nucleotide-diphossugar_trans"/>
</dbReference>
<dbReference type="SUPFAM" id="SSF109604">
    <property type="entry name" value="HD-domain/PDEase-like"/>
    <property type="match status" value="1"/>
</dbReference>
<name>A0A1B7XMX3_9BACT</name>
<dbReference type="Gene3D" id="1.10.3210.10">
    <property type="entry name" value="Hypothetical protein af1432"/>
    <property type="match status" value="1"/>
</dbReference>
<dbReference type="InterPro" id="IPR006674">
    <property type="entry name" value="HD_domain"/>
</dbReference>
<evidence type="ECO:0000259" key="1">
    <source>
        <dbReference type="SMART" id="SM00471"/>
    </source>
</evidence>
<evidence type="ECO:0000313" key="2">
    <source>
        <dbReference type="EMBL" id="OBQ56839.1"/>
    </source>
</evidence>
<accession>A0A1B7XMX3</accession>
<dbReference type="PATRIC" id="fig|1560234.3.peg.1255"/>
<comment type="caution">
    <text evidence="2">The sequence shown here is derived from an EMBL/GenBank/DDBJ whole genome shotgun (WGS) entry which is preliminary data.</text>
</comment>
<dbReference type="Gene3D" id="3.90.550.10">
    <property type="entry name" value="Spore Coat Polysaccharide Biosynthesis Protein SpsA, Chain A"/>
    <property type="match status" value="1"/>
</dbReference>
<dbReference type="CDD" id="cd00077">
    <property type="entry name" value="HDc"/>
    <property type="match status" value="1"/>
</dbReference>
<dbReference type="InterPro" id="IPR025877">
    <property type="entry name" value="MobA-like_NTP_Trfase"/>
</dbReference>
<dbReference type="Pfam" id="PF12804">
    <property type="entry name" value="NTP_transf_3"/>
    <property type="match status" value="1"/>
</dbReference>
<dbReference type="GO" id="GO:0016779">
    <property type="term" value="F:nucleotidyltransferase activity"/>
    <property type="evidence" value="ECO:0007669"/>
    <property type="project" value="UniProtKB-ARBA"/>
</dbReference>
<dbReference type="Pfam" id="PF01966">
    <property type="entry name" value="HD"/>
    <property type="match status" value="1"/>
</dbReference>
<organism evidence="2 3">
    <name type="scientific">Halodesulfovibrio spirochaetisodalis</name>
    <dbReference type="NCBI Taxonomy" id="1560234"/>
    <lineage>
        <taxon>Bacteria</taxon>
        <taxon>Pseudomonadati</taxon>
        <taxon>Thermodesulfobacteriota</taxon>
        <taxon>Desulfovibrionia</taxon>
        <taxon>Desulfovibrionales</taxon>
        <taxon>Desulfovibrionaceae</taxon>
        <taxon>Halodesulfovibrio</taxon>
    </lineage>
</organism>
<dbReference type="PANTHER" id="PTHR43777">
    <property type="entry name" value="MOLYBDENUM COFACTOR CYTIDYLYLTRANSFERASE"/>
    <property type="match status" value="1"/>
</dbReference>
<proteinExistence type="predicted"/>
<dbReference type="InterPro" id="IPR003607">
    <property type="entry name" value="HD/PDEase_dom"/>
</dbReference>
<evidence type="ECO:0000313" key="3">
    <source>
        <dbReference type="Proteomes" id="UP000091979"/>
    </source>
</evidence>
<protein>
    <recommendedName>
        <fullName evidence="1">HD/PDEase domain-containing protein</fullName>
    </recommendedName>
</protein>
<dbReference type="NCBIfam" id="NF045665">
    <property type="entry name" value="NTPtran_DVU1551"/>
    <property type="match status" value="1"/>
</dbReference>
<dbReference type="InterPro" id="IPR054703">
    <property type="entry name" value="Mop-rel"/>
</dbReference>
<dbReference type="AlphaFoldDB" id="A0A1B7XMX3"/>
<dbReference type="CDD" id="cd04182">
    <property type="entry name" value="GT_2_like_f"/>
    <property type="match status" value="1"/>
</dbReference>
<gene>
    <name evidence="2" type="ORF">SP90_01895</name>
</gene>
<dbReference type="Proteomes" id="UP000091979">
    <property type="component" value="Unassembled WGS sequence"/>
</dbReference>
<dbReference type="SMART" id="SM00471">
    <property type="entry name" value="HDc"/>
    <property type="match status" value="1"/>
</dbReference>
<dbReference type="STRING" id="1560234.SP90_01895"/>
<sequence>MLTAYAIILAAGYSSRMGRCKATLSLGDKTALQTLADSFIQAGVVPIVVTGFAQKEVEQECRRLKIQTVHNNNFHKGMFSSVQAGCKALPDNADLFFVTPVDIPLIRPRTIRELLAHAETTKTTVLHPLLDNNEHAPLPDFLHDTEGQTGHPPCLQISLKKDILEYSGEGGLAMLLSHHAAATNYLPVVDSNMLEDMDTPKDYIRLYHLQELQTVPSLQECYAIWNLLELPAHIRRHSLAVADVARIMLADLPEATPLFVQTVIAGAMLHDIAKGQPNHAEAGAQRIAELGFPSLAPCIAAHSYMSAQQGAVTEAELVFLADKFVEGTERCTLASRYEKKMACYAESKEAVEAIQQKLLQAQSVLDKVESVTATDYDMLFAPARKG</sequence>